<keyword evidence="2" id="KW-1185">Reference proteome</keyword>
<dbReference type="EMBL" id="CM055112">
    <property type="protein sequence ID" value="KAJ7518524.1"/>
    <property type="molecule type" value="Genomic_DNA"/>
</dbReference>
<gene>
    <name evidence="1" type="ORF">O6H91_21G072700</name>
</gene>
<proteinExistence type="predicted"/>
<evidence type="ECO:0000313" key="1">
    <source>
        <dbReference type="EMBL" id="KAJ7518524.1"/>
    </source>
</evidence>
<protein>
    <submittedName>
        <fullName evidence="1">Uncharacterized protein</fullName>
    </submittedName>
</protein>
<dbReference type="Proteomes" id="UP001162992">
    <property type="component" value="Chromosome 21"/>
</dbReference>
<organism evidence="1 2">
    <name type="scientific">Diphasiastrum complanatum</name>
    <name type="common">Issler's clubmoss</name>
    <name type="synonym">Lycopodium complanatum</name>
    <dbReference type="NCBI Taxonomy" id="34168"/>
    <lineage>
        <taxon>Eukaryota</taxon>
        <taxon>Viridiplantae</taxon>
        <taxon>Streptophyta</taxon>
        <taxon>Embryophyta</taxon>
        <taxon>Tracheophyta</taxon>
        <taxon>Lycopodiopsida</taxon>
        <taxon>Lycopodiales</taxon>
        <taxon>Lycopodiaceae</taxon>
        <taxon>Lycopodioideae</taxon>
        <taxon>Diphasiastrum</taxon>
    </lineage>
</organism>
<accession>A0ACC2ALU5</accession>
<reference evidence="2" key="1">
    <citation type="journal article" date="2024" name="Proc. Natl. Acad. Sci. U.S.A.">
        <title>Extraordinary preservation of gene collinearity over three hundred million years revealed in homosporous lycophytes.</title>
        <authorList>
            <person name="Li C."/>
            <person name="Wickell D."/>
            <person name="Kuo L.Y."/>
            <person name="Chen X."/>
            <person name="Nie B."/>
            <person name="Liao X."/>
            <person name="Peng D."/>
            <person name="Ji J."/>
            <person name="Jenkins J."/>
            <person name="Williams M."/>
            <person name="Shu S."/>
            <person name="Plott C."/>
            <person name="Barry K."/>
            <person name="Rajasekar S."/>
            <person name="Grimwood J."/>
            <person name="Han X."/>
            <person name="Sun S."/>
            <person name="Hou Z."/>
            <person name="He W."/>
            <person name="Dai G."/>
            <person name="Sun C."/>
            <person name="Schmutz J."/>
            <person name="Leebens-Mack J.H."/>
            <person name="Li F.W."/>
            <person name="Wang L."/>
        </authorList>
    </citation>
    <scope>NUCLEOTIDE SEQUENCE [LARGE SCALE GENOMIC DNA]</scope>
    <source>
        <strain evidence="2">cv. PW_Plant_1</strain>
    </source>
</reference>
<comment type="caution">
    <text evidence="1">The sequence shown here is derived from an EMBL/GenBank/DDBJ whole genome shotgun (WGS) entry which is preliminary data.</text>
</comment>
<evidence type="ECO:0000313" key="2">
    <source>
        <dbReference type="Proteomes" id="UP001162992"/>
    </source>
</evidence>
<sequence>MSAGAEKKSGPDSEAGDGGGVHGGSRAVEIASNLVKQNEDKGAYSVPTVDHREGPAGDGASVQKEVVPTAIVHMNASEKANKKADCEPVKQTDPAATAHVTSHQTEMARDAVEESDKEAHIVQTVDHRVEPAGKNNPERLVDSLTAVVHENAD</sequence>
<name>A0ACC2ALU5_DIPCM</name>